<name>A0A7H9BIW5_9NEIS</name>
<dbReference type="PROSITE" id="PS51257">
    <property type="entry name" value="PROKAR_LIPOPROTEIN"/>
    <property type="match status" value="1"/>
</dbReference>
<dbReference type="KEGG" id="chiz:HQ393_04135"/>
<accession>A0A7H9BIW5</accession>
<evidence type="ECO:0000313" key="1">
    <source>
        <dbReference type="EMBL" id="QLG87504.1"/>
    </source>
</evidence>
<keyword evidence="2" id="KW-1185">Reference proteome</keyword>
<dbReference type="Pfam" id="PF12915">
    <property type="entry name" value="DUF3833"/>
    <property type="match status" value="1"/>
</dbReference>
<dbReference type="Proteomes" id="UP000509597">
    <property type="component" value="Chromosome"/>
</dbReference>
<protein>
    <submittedName>
        <fullName evidence="1">DUF3833 domain-containing protein</fullName>
    </submittedName>
</protein>
<evidence type="ECO:0000313" key="2">
    <source>
        <dbReference type="Proteomes" id="UP000509597"/>
    </source>
</evidence>
<proteinExistence type="predicted"/>
<gene>
    <name evidence="1" type="ORF">HQ393_04135</name>
</gene>
<organism evidence="1 2">
    <name type="scientific">Chitinibacter bivalviorum</name>
    <dbReference type="NCBI Taxonomy" id="2739434"/>
    <lineage>
        <taxon>Bacteria</taxon>
        <taxon>Pseudomonadati</taxon>
        <taxon>Pseudomonadota</taxon>
        <taxon>Betaproteobacteria</taxon>
        <taxon>Neisseriales</taxon>
        <taxon>Chitinibacteraceae</taxon>
        <taxon>Chitinibacter</taxon>
    </lineage>
</organism>
<dbReference type="RefSeq" id="WP_179357587.1">
    <property type="nucleotide sequence ID" value="NZ_CP058627.1"/>
</dbReference>
<dbReference type="EMBL" id="CP058627">
    <property type="protein sequence ID" value="QLG87504.1"/>
    <property type="molecule type" value="Genomic_DNA"/>
</dbReference>
<reference evidence="1 2" key="1">
    <citation type="submission" date="2020-07" db="EMBL/GenBank/DDBJ databases">
        <title>Complete genome sequence of Chitinibacter sp. 2T18.</title>
        <authorList>
            <person name="Bae J.-W."/>
            <person name="Choi J.-W."/>
        </authorList>
    </citation>
    <scope>NUCLEOTIDE SEQUENCE [LARGE SCALE GENOMIC DNA]</scope>
    <source>
        <strain evidence="1 2">2T18</strain>
    </source>
</reference>
<dbReference type="AlphaFoldDB" id="A0A7H9BIW5"/>
<dbReference type="InterPro" id="IPR024409">
    <property type="entry name" value="DUF3833"/>
</dbReference>
<sequence>MKSNIKTAIVSAFCGALMGCASPDVQQYQKSEPKLDLAEYFLGTTDAWGMFQKRNGDVVKRFHVEITGTQQAGKLILDERFKYDDGSTQQRVWTLVQQADGSWRGTADDVKGEAVGKVAGNALNWQYTLLLPVDGKTYEMKFDDWMFLIDRKSMINRASMSKFGFELGQVTLFFKKRD</sequence>